<dbReference type="Gene3D" id="1.10.260.40">
    <property type="entry name" value="lambda repressor-like DNA-binding domains"/>
    <property type="match status" value="1"/>
</dbReference>
<dbReference type="PROSITE" id="PS50943">
    <property type="entry name" value="HTH_CROC1"/>
    <property type="match status" value="1"/>
</dbReference>
<dbReference type="GO" id="GO:0003677">
    <property type="term" value="F:DNA binding"/>
    <property type="evidence" value="ECO:0007669"/>
    <property type="project" value="InterPro"/>
</dbReference>
<evidence type="ECO:0000259" key="1">
    <source>
        <dbReference type="PROSITE" id="PS50943"/>
    </source>
</evidence>
<dbReference type="SUPFAM" id="SSF47413">
    <property type="entry name" value="lambda repressor-like DNA-binding domains"/>
    <property type="match status" value="1"/>
</dbReference>
<dbReference type="Proteomes" id="UP000095413">
    <property type="component" value="Unassembled WGS sequence"/>
</dbReference>
<protein>
    <recommendedName>
        <fullName evidence="1">HTH cro/C1-type domain-containing protein</fullName>
    </recommendedName>
</protein>
<feature type="domain" description="HTH cro/C1-type" evidence="1">
    <location>
        <begin position="7"/>
        <end position="59"/>
    </location>
</feature>
<proteinExistence type="predicted"/>
<gene>
    <name evidence="2" type="ORF">ERS852533_01442</name>
</gene>
<reference evidence="2 3" key="1">
    <citation type="submission" date="2015-09" db="EMBL/GenBank/DDBJ databases">
        <authorList>
            <consortium name="Pathogen Informatics"/>
        </authorList>
    </citation>
    <scope>NUCLEOTIDE SEQUENCE [LARGE SCALE GENOMIC DNA]</scope>
    <source>
        <strain evidence="2 3">2789STDY5834921</strain>
    </source>
</reference>
<dbReference type="SMART" id="SM00530">
    <property type="entry name" value="HTH_XRE"/>
    <property type="match status" value="1"/>
</dbReference>
<dbReference type="AlphaFoldDB" id="A0A174NBR0"/>
<sequence length="117" mass="13410">MSLVSRIKNLSKEKDLNLKLLEEQAGFGNGTIRRWDSSPPSADKLLKIAHLLNTSCEFLLTGIEQENYCSEFESEVLSLFRLLPHDAQLEFRGELKGYIKCLKRQEEDTVEPLKKAK</sequence>
<dbReference type="RefSeq" id="WP_055055850.1">
    <property type="nucleotide sequence ID" value="NZ_CZBA01000006.1"/>
</dbReference>
<dbReference type="EMBL" id="CZBA01000006">
    <property type="protein sequence ID" value="CUP46152.1"/>
    <property type="molecule type" value="Genomic_DNA"/>
</dbReference>
<dbReference type="InterPro" id="IPR001387">
    <property type="entry name" value="Cro/C1-type_HTH"/>
</dbReference>
<dbReference type="InterPro" id="IPR010982">
    <property type="entry name" value="Lambda_DNA-bd_dom_sf"/>
</dbReference>
<evidence type="ECO:0000313" key="3">
    <source>
        <dbReference type="Proteomes" id="UP000095413"/>
    </source>
</evidence>
<accession>A0A174NBR0</accession>
<name>A0A174NBR0_9FIRM</name>
<evidence type="ECO:0000313" key="2">
    <source>
        <dbReference type="EMBL" id="CUP46152.1"/>
    </source>
</evidence>
<organism evidence="2 3">
    <name type="scientific">Blautia obeum</name>
    <dbReference type="NCBI Taxonomy" id="40520"/>
    <lineage>
        <taxon>Bacteria</taxon>
        <taxon>Bacillati</taxon>
        <taxon>Bacillota</taxon>
        <taxon>Clostridia</taxon>
        <taxon>Lachnospirales</taxon>
        <taxon>Lachnospiraceae</taxon>
        <taxon>Blautia</taxon>
    </lineage>
</organism>
<dbReference type="CDD" id="cd00093">
    <property type="entry name" value="HTH_XRE"/>
    <property type="match status" value="1"/>
</dbReference>
<dbReference type="OrthoDB" id="1653613at2"/>